<dbReference type="RefSeq" id="XP_001747804.1">
    <property type="nucleotide sequence ID" value="XM_001747752.1"/>
</dbReference>
<feature type="signal peptide" evidence="6">
    <location>
        <begin position="1"/>
        <end position="27"/>
    </location>
</feature>
<dbReference type="InterPro" id="IPR051648">
    <property type="entry name" value="CWI-Assembly_Regulator"/>
</dbReference>
<protein>
    <recommendedName>
        <fullName evidence="9">Receptor L-domain domain-containing protein</fullName>
    </recommendedName>
</protein>
<evidence type="ECO:0000256" key="6">
    <source>
        <dbReference type="SAM" id="SignalP"/>
    </source>
</evidence>
<evidence type="ECO:0000256" key="5">
    <source>
        <dbReference type="ARBA" id="ARBA00023180"/>
    </source>
</evidence>
<dbReference type="AlphaFoldDB" id="A9V504"/>
<dbReference type="KEGG" id="mbr:MONBRDRAFT_27342"/>
<accession>A9V504</accession>
<evidence type="ECO:0008006" key="9">
    <source>
        <dbReference type="Google" id="ProtNLM"/>
    </source>
</evidence>
<keyword evidence="5" id="KW-0325">Glycoprotein</keyword>
<evidence type="ECO:0000256" key="1">
    <source>
        <dbReference type="ARBA" id="ARBA00004191"/>
    </source>
</evidence>
<evidence type="ECO:0000256" key="4">
    <source>
        <dbReference type="ARBA" id="ARBA00022729"/>
    </source>
</evidence>
<reference evidence="7 8" key="1">
    <citation type="journal article" date="2008" name="Nature">
        <title>The genome of the choanoflagellate Monosiga brevicollis and the origin of metazoans.</title>
        <authorList>
            <consortium name="JGI Sequencing"/>
            <person name="King N."/>
            <person name="Westbrook M.J."/>
            <person name="Young S.L."/>
            <person name="Kuo A."/>
            <person name="Abedin M."/>
            <person name="Chapman J."/>
            <person name="Fairclough S."/>
            <person name="Hellsten U."/>
            <person name="Isogai Y."/>
            <person name="Letunic I."/>
            <person name="Marr M."/>
            <person name="Pincus D."/>
            <person name="Putnam N."/>
            <person name="Rokas A."/>
            <person name="Wright K.J."/>
            <person name="Zuzow R."/>
            <person name="Dirks W."/>
            <person name="Good M."/>
            <person name="Goodstein D."/>
            <person name="Lemons D."/>
            <person name="Li W."/>
            <person name="Lyons J.B."/>
            <person name="Morris A."/>
            <person name="Nichols S."/>
            <person name="Richter D.J."/>
            <person name="Salamov A."/>
            <person name="Bork P."/>
            <person name="Lim W.A."/>
            <person name="Manning G."/>
            <person name="Miller W.T."/>
            <person name="McGinnis W."/>
            <person name="Shapiro H."/>
            <person name="Tjian R."/>
            <person name="Grigoriev I.V."/>
            <person name="Rokhsar D."/>
        </authorList>
    </citation>
    <scope>NUCLEOTIDE SEQUENCE [LARGE SCALE GENOMIC DNA]</scope>
    <source>
        <strain evidence="8">MX1 / ATCC 50154</strain>
    </source>
</reference>
<dbReference type="GeneID" id="5893001"/>
<dbReference type="Proteomes" id="UP000001357">
    <property type="component" value="Unassembled WGS sequence"/>
</dbReference>
<evidence type="ECO:0000256" key="3">
    <source>
        <dbReference type="ARBA" id="ARBA00022525"/>
    </source>
</evidence>
<dbReference type="InterPro" id="IPR036941">
    <property type="entry name" value="Rcpt_L-dom_sf"/>
</dbReference>
<dbReference type="eggNOG" id="ENOG502SD4U">
    <property type="taxonomic scope" value="Eukaryota"/>
</dbReference>
<dbReference type="InParanoid" id="A9V504"/>
<evidence type="ECO:0000313" key="8">
    <source>
        <dbReference type="Proteomes" id="UP000001357"/>
    </source>
</evidence>
<comment type="subcellular location">
    <subcellularLocation>
        <location evidence="1">Secreted</location>
        <location evidence="1">Cell wall</location>
    </subcellularLocation>
</comment>
<sequence length="291" mass="30057">MAGVLGRRLGFAVAVVVAASGWSLGGADPVIETDENGNLHIHNSPSSVKRILLNGVDVLKEIEELRVICGVDASTTAAPLPPTPTPVVFDGPVHCDLNGVPNNVTHVNGSIIFIGCTGSLASQLQVLQTVARVSGNVEISNNNALQTIDGLDELTWVGGSVVIEYNSALTGVDGLNSLETIGQDLTITLNPKLGDLDGLDQLSSVNDTLNIRVNNGLQNVDGLSRLTKIGGALHISNNAALESIEGLGSLVEVGDTVSVCSNPSLNATIAEIMLDNLGTCQDFSEASCLSC</sequence>
<evidence type="ECO:0000313" key="7">
    <source>
        <dbReference type="EMBL" id="EDQ87544.1"/>
    </source>
</evidence>
<evidence type="ECO:0000256" key="2">
    <source>
        <dbReference type="ARBA" id="ARBA00022512"/>
    </source>
</evidence>
<dbReference type="PANTHER" id="PTHR31018">
    <property type="entry name" value="SPORULATION-SPECIFIC PROTEIN-RELATED"/>
    <property type="match status" value="1"/>
</dbReference>
<dbReference type="Gene3D" id="3.80.20.20">
    <property type="entry name" value="Receptor L-domain"/>
    <property type="match status" value="2"/>
</dbReference>
<dbReference type="PANTHER" id="PTHR31018:SF3">
    <property type="entry name" value="RECEPTOR PROTEIN-TYROSINE KINASE"/>
    <property type="match status" value="1"/>
</dbReference>
<name>A9V504_MONBE</name>
<dbReference type="FunFam" id="3.80.20.20:FF:000032">
    <property type="entry name" value="Predicted protein"/>
    <property type="match status" value="1"/>
</dbReference>
<dbReference type="SUPFAM" id="SSF52058">
    <property type="entry name" value="L domain-like"/>
    <property type="match status" value="2"/>
</dbReference>
<gene>
    <name evidence="7" type="ORF">MONBRDRAFT_27342</name>
</gene>
<organism evidence="7 8">
    <name type="scientific">Monosiga brevicollis</name>
    <name type="common">Choanoflagellate</name>
    <dbReference type="NCBI Taxonomy" id="81824"/>
    <lineage>
        <taxon>Eukaryota</taxon>
        <taxon>Choanoflagellata</taxon>
        <taxon>Craspedida</taxon>
        <taxon>Salpingoecidae</taxon>
        <taxon>Monosiga</taxon>
    </lineage>
</organism>
<keyword evidence="4 6" id="KW-0732">Signal</keyword>
<keyword evidence="2" id="KW-0134">Cell wall</keyword>
<feature type="chain" id="PRO_5002745282" description="Receptor L-domain domain-containing protein" evidence="6">
    <location>
        <begin position="28"/>
        <end position="291"/>
    </location>
</feature>
<dbReference type="EMBL" id="CH991559">
    <property type="protein sequence ID" value="EDQ87544.1"/>
    <property type="molecule type" value="Genomic_DNA"/>
</dbReference>
<keyword evidence="3" id="KW-0964">Secreted</keyword>
<proteinExistence type="predicted"/>
<keyword evidence="8" id="KW-1185">Reference proteome</keyword>